<comment type="similarity">
    <text evidence="6">Belongs to the peptidase M3B family.</text>
</comment>
<dbReference type="RefSeq" id="WP_181338448.1">
    <property type="nucleotide sequence ID" value="NZ_JAAKDE010000001.1"/>
</dbReference>
<evidence type="ECO:0000313" key="10">
    <source>
        <dbReference type="Proteomes" id="UP000657177"/>
    </source>
</evidence>
<dbReference type="Gene3D" id="1.20.140.70">
    <property type="entry name" value="Oligopeptidase f, N-terminal domain"/>
    <property type="match status" value="1"/>
</dbReference>
<dbReference type="InterPro" id="IPR004438">
    <property type="entry name" value="Peptidase_M3B"/>
</dbReference>
<keyword evidence="5 6" id="KW-0482">Metalloprotease</keyword>
<accession>A0A8J6I0C3</accession>
<name>A0A8J6I0C3_9FIRM</name>
<dbReference type="NCBIfam" id="TIGR00181">
    <property type="entry name" value="pepF"/>
    <property type="match status" value="1"/>
</dbReference>
<keyword evidence="3 6" id="KW-0378">Hydrolase</keyword>
<comment type="cofactor">
    <cofactor evidence="6">
        <name>Zn(2+)</name>
        <dbReference type="ChEBI" id="CHEBI:29105"/>
    </cofactor>
    <text evidence="6">Binds 1 zinc ion.</text>
</comment>
<dbReference type="InterPro" id="IPR042088">
    <property type="entry name" value="OligoPept_F_C"/>
</dbReference>
<evidence type="ECO:0000256" key="1">
    <source>
        <dbReference type="ARBA" id="ARBA00022670"/>
    </source>
</evidence>
<evidence type="ECO:0000256" key="5">
    <source>
        <dbReference type="ARBA" id="ARBA00023049"/>
    </source>
</evidence>
<feature type="domain" description="Peptidase M3A/M3B catalytic" evidence="7">
    <location>
        <begin position="208"/>
        <end position="588"/>
    </location>
</feature>
<comment type="caution">
    <text evidence="9">The sequence shown here is derived from an EMBL/GenBank/DDBJ whole genome shotgun (WGS) entry which is preliminary data.</text>
</comment>
<dbReference type="AlphaFoldDB" id="A0A8J6I0C3"/>
<feature type="domain" description="Oligopeptidase F N-terminal" evidence="8">
    <location>
        <begin position="118"/>
        <end position="187"/>
    </location>
</feature>
<evidence type="ECO:0000256" key="4">
    <source>
        <dbReference type="ARBA" id="ARBA00022833"/>
    </source>
</evidence>
<dbReference type="Proteomes" id="UP000657177">
    <property type="component" value="Unassembled WGS sequence"/>
</dbReference>
<dbReference type="CDD" id="cd09608">
    <property type="entry name" value="M3B_PepF"/>
    <property type="match status" value="1"/>
</dbReference>
<dbReference type="GO" id="GO:0004222">
    <property type="term" value="F:metalloendopeptidase activity"/>
    <property type="evidence" value="ECO:0007669"/>
    <property type="project" value="UniProtKB-UniRule"/>
</dbReference>
<keyword evidence="2 6" id="KW-0479">Metal-binding</keyword>
<dbReference type="GO" id="GO:0046872">
    <property type="term" value="F:metal ion binding"/>
    <property type="evidence" value="ECO:0007669"/>
    <property type="project" value="UniProtKB-UniRule"/>
</dbReference>
<comment type="function">
    <text evidence="6">Has oligopeptidase activity and degrades a variety of small bioactive peptides.</text>
</comment>
<dbReference type="InterPro" id="IPR001567">
    <property type="entry name" value="Pept_M3A_M3B_dom"/>
</dbReference>
<evidence type="ECO:0000259" key="7">
    <source>
        <dbReference type="Pfam" id="PF01432"/>
    </source>
</evidence>
<reference evidence="9" key="1">
    <citation type="submission" date="2020-06" db="EMBL/GenBank/DDBJ databases">
        <title>Novel chitinolytic bacterium.</title>
        <authorList>
            <person name="Ungkulpasvich U."/>
            <person name="Kosugi A."/>
            <person name="Uke A."/>
        </authorList>
    </citation>
    <scope>NUCLEOTIDE SEQUENCE</scope>
    <source>
        <strain evidence="9">UUS1-1</strain>
    </source>
</reference>
<dbReference type="PANTHER" id="PTHR11804:SF84">
    <property type="entry name" value="SACCHAROLYSIN"/>
    <property type="match status" value="1"/>
</dbReference>
<dbReference type="Pfam" id="PF08439">
    <property type="entry name" value="Peptidase_M3_N"/>
    <property type="match status" value="1"/>
</dbReference>
<dbReference type="Pfam" id="PF01432">
    <property type="entry name" value="Peptidase_M3"/>
    <property type="match status" value="1"/>
</dbReference>
<dbReference type="GO" id="GO:0006508">
    <property type="term" value="P:proteolysis"/>
    <property type="evidence" value="ECO:0007669"/>
    <property type="project" value="UniProtKB-KW"/>
</dbReference>
<dbReference type="Gene3D" id="1.10.287.830">
    <property type="entry name" value="putative peptidase helix hairpin domain like"/>
    <property type="match status" value="1"/>
</dbReference>
<proteinExistence type="inferred from homology"/>
<dbReference type="EMBL" id="JAAKDE010000001">
    <property type="protein sequence ID" value="MBA2132007.1"/>
    <property type="molecule type" value="Genomic_DNA"/>
</dbReference>
<evidence type="ECO:0000256" key="3">
    <source>
        <dbReference type="ARBA" id="ARBA00022801"/>
    </source>
</evidence>
<keyword evidence="1 6" id="KW-0645">Protease</keyword>
<dbReference type="InterPro" id="IPR013647">
    <property type="entry name" value="OligopepF_N_dom"/>
</dbReference>
<evidence type="ECO:0000256" key="6">
    <source>
        <dbReference type="RuleBase" id="RU368091"/>
    </source>
</evidence>
<evidence type="ECO:0000313" key="9">
    <source>
        <dbReference type="EMBL" id="MBA2132007.1"/>
    </source>
</evidence>
<protein>
    <recommendedName>
        <fullName evidence="6">Oligopeptidase F</fullName>
        <ecNumber evidence="6">3.4.24.-</ecNumber>
    </recommendedName>
</protein>
<dbReference type="SUPFAM" id="SSF55486">
    <property type="entry name" value="Metalloproteases ('zincins'), catalytic domain"/>
    <property type="match status" value="1"/>
</dbReference>
<dbReference type="Gene3D" id="1.10.1370.20">
    <property type="entry name" value="Oligoendopeptidase f, C-terminal domain"/>
    <property type="match status" value="1"/>
</dbReference>
<dbReference type="InterPro" id="IPR045090">
    <property type="entry name" value="Pept_M3A_M3B"/>
</dbReference>
<dbReference type="GO" id="GO:0006518">
    <property type="term" value="P:peptide metabolic process"/>
    <property type="evidence" value="ECO:0007669"/>
    <property type="project" value="TreeGrafter"/>
</dbReference>
<dbReference type="PANTHER" id="PTHR11804">
    <property type="entry name" value="PROTEASE M3 THIMET OLIGOPEPTIDASE-RELATED"/>
    <property type="match status" value="1"/>
</dbReference>
<sequence>MEQARGALPSRAEIPAEYRWKLEDLYPSAEEWEQDLKTVETLAAEFAGYQGRIGESAATLRAALALRDRLGRLMDKTFVYAKMHRDEDNTNPHGQAMVERAQALLTRVGEMTAFFLPELMAVPQTALDAYLQAEPVLAQYRHFLADLIRRKQHILSPEEERILALSSELAGSGENIFTMLNNADLEFPAVHDEEGREVPLTHGRYLRFLESKERTVRQEAFLALHRTYHRYRNTLAAALNAGVKSNVFYARARRYPSALVASLDDDNIKEDVYNSLIDGVHAALPAFQQYFQQKQAMLGLAEMHPYDLYVSPVADFELKISYEEAKAVVKTGLRLLGGEYAALLDKAFTEGWIDVYENKGKTSGAYAWGCYDSHPYILMNYQGTANDLFTLAHELGHALHSYLSNRAQPYINAQYPIFLAEIASTVNEVLLVLHLIETAQNQREKVYYLHHFLEHFRGTVFRQTMFAEFEKLIHQQVEQGEALTAEWLEDEYFRLAQFYHGPGVVLDPELKAEWSRIPHFFYNFYVYKYATGFCAAVAFVQRFRAEGQKAVEAYLELLRSGGSDYPLALLARAGVDLSTPQPISEAMAMFRQLLPEFTL</sequence>
<evidence type="ECO:0000259" key="8">
    <source>
        <dbReference type="Pfam" id="PF08439"/>
    </source>
</evidence>
<dbReference type="EC" id="3.4.24.-" evidence="6"/>
<gene>
    <name evidence="9" type="primary">pepF</name>
    <name evidence="9" type="ORF">G5B42_00315</name>
</gene>
<organism evidence="9 10">
    <name type="scientific">Capillibacterium thermochitinicola</name>
    <dbReference type="NCBI Taxonomy" id="2699427"/>
    <lineage>
        <taxon>Bacteria</taxon>
        <taxon>Bacillati</taxon>
        <taxon>Bacillota</taxon>
        <taxon>Capillibacterium</taxon>
    </lineage>
</organism>
<keyword evidence="10" id="KW-1185">Reference proteome</keyword>
<keyword evidence="4 6" id="KW-0862">Zinc</keyword>
<evidence type="ECO:0000256" key="2">
    <source>
        <dbReference type="ARBA" id="ARBA00022723"/>
    </source>
</evidence>